<dbReference type="CDD" id="cd00200">
    <property type="entry name" value="WD40"/>
    <property type="match status" value="1"/>
</dbReference>
<dbReference type="InterPro" id="IPR042627">
    <property type="entry name" value="FBXW2"/>
</dbReference>
<dbReference type="Proteomes" id="UP000678499">
    <property type="component" value="Unassembled WGS sequence"/>
</dbReference>
<feature type="repeat" description="WD" evidence="3">
    <location>
        <begin position="221"/>
        <end position="260"/>
    </location>
</feature>
<dbReference type="PROSITE" id="PS50294">
    <property type="entry name" value="WD_REPEATS_REGION"/>
    <property type="match status" value="5"/>
</dbReference>
<feature type="repeat" description="WD" evidence="3">
    <location>
        <begin position="263"/>
        <end position="298"/>
    </location>
</feature>
<dbReference type="Gene3D" id="1.20.1280.50">
    <property type="match status" value="1"/>
</dbReference>
<evidence type="ECO:0000313" key="7">
    <source>
        <dbReference type="Proteomes" id="UP000678499"/>
    </source>
</evidence>
<dbReference type="Gene3D" id="2.130.10.10">
    <property type="entry name" value="YVTN repeat-like/Quinoprotein amine dehydrogenase"/>
    <property type="match status" value="2"/>
</dbReference>
<keyword evidence="1 3" id="KW-0853">WD repeat</keyword>
<dbReference type="Pfam" id="PF12937">
    <property type="entry name" value="F-box-like"/>
    <property type="match status" value="1"/>
</dbReference>
<evidence type="ECO:0000313" key="6">
    <source>
        <dbReference type="EMBL" id="CAD7284221.1"/>
    </source>
</evidence>
<evidence type="ECO:0000256" key="2">
    <source>
        <dbReference type="ARBA" id="ARBA00022737"/>
    </source>
</evidence>
<feature type="region of interest" description="Disordered" evidence="4">
    <location>
        <begin position="37"/>
        <end position="69"/>
    </location>
</feature>
<dbReference type="InterPro" id="IPR036047">
    <property type="entry name" value="F-box-like_dom_sf"/>
</dbReference>
<dbReference type="InterPro" id="IPR019775">
    <property type="entry name" value="WD40_repeat_CS"/>
</dbReference>
<dbReference type="PANTHER" id="PTHR44436:SF1">
    <property type="entry name" value="F-BOX_WD REPEAT-CONTAINING PROTEIN 2"/>
    <property type="match status" value="1"/>
</dbReference>
<feature type="repeat" description="WD" evidence="3">
    <location>
        <begin position="395"/>
        <end position="439"/>
    </location>
</feature>
<dbReference type="InterPro" id="IPR015943">
    <property type="entry name" value="WD40/YVTN_repeat-like_dom_sf"/>
</dbReference>
<dbReference type="PROSITE" id="PS00678">
    <property type="entry name" value="WD_REPEATS_1"/>
    <property type="match status" value="3"/>
</dbReference>
<dbReference type="SUPFAM" id="SSF81383">
    <property type="entry name" value="F-box domain"/>
    <property type="match status" value="1"/>
</dbReference>
<dbReference type="InterPro" id="IPR001680">
    <property type="entry name" value="WD40_rpt"/>
</dbReference>
<keyword evidence="7" id="KW-1185">Reference proteome</keyword>
<sequence length="519" mass="58801">MPQRDESDRRAASQVDLSLALDSLQRRSCAYGSLPHHYKPQYSFESPSSTTSASTTRSNSTADEEEDGKRRLHWNKVDDAGVKADLMRLWFTEFSDIQRNAFLREMIELCGPPQIHTLSLLVEDQLHRDCPHNCKDFLAWLPQHVCHAILSHLDPVSLARASQVSHLWRELATNEFLWKKLCLAHSWTLKKPESSTWKDFFAMRWRVRKNWLSARCHIRTFVGHTHAVTCVQMDDTRIVSGSHDQTIKVWDVRTNSKWSVMTLVGHSGTVRCLQLLGGESTPKLVSGSSDGTIKVWDLAMKPEWSSIACRTTMVGHLETVRCLQADEERVISGSYDRTLKIWCIKTGRCLRTLTGHTGKVLTVFYDAADNTLISGSDDCHIKVWRMESGHCVNTLEGHTEAVTSLTLAAGDGSERRIISGSLDRTIKVWSLLSGDCLSTLDWMNSEGHTGVIRCLQADSWRIVSAADDKTIKMWSLESGKRLVTFRKHEDGVTCVHFNDFTMVSGSYDKTVKLWDFRVC</sequence>
<feature type="compositionally biased region" description="Low complexity" evidence="4">
    <location>
        <begin position="43"/>
        <end position="61"/>
    </location>
</feature>
<dbReference type="SMART" id="SM00320">
    <property type="entry name" value="WD40"/>
    <property type="match status" value="7"/>
</dbReference>
<dbReference type="EMBL" id="OA889420">
    <property type="protein sequence ID" value="CAD7284221.1"/>
    <property type="molecule type" value="Genomic_DNA"/>
</dbReference>
<gene>
    <name evidence="6" type="ORF">NMOB1V02_LOCUS11828</name>
</gene>
<dbReference type="EMBL" id="CAJPEX010007383">
    <property type="protein sequence ID" value="CAG0924373.1"/>
    <property type="molecule type" value="Genomic_DNA"/>
</dbReference>
<feature type="repeat" description="WD" evidence="3">
    <location>
        <begin position="313"/>
        <end position="352"/>
    </location>
</feature>
<feature type="repeat" description="WD" evidence="3">
    <location>
        <begin position="485"/>
        <end position="519"/>
    </location>
</feature>
<dbReference type="FunFam" id="2.130.10.10:FF:001203">
    <property type="entry name" value="F-box/WD repeat-containing protein 1A"/>
    <property type="match status" value="2"/>
</dbReference>
<name>A0A7R9GIW4_9CRUS</name>
<proteinExistence type="predicted"/>
<dbReference type="AlphaFoldDB" id="A0A7R9GIW4"/>
<dbReference type="InterPro" id="IPR001810">
    <property type="entry name" value="F-box_dom"/>
</dbReference>
<dbReference type="PROSITE" id="PS50181">
    <property type="entry name" value="FBOX"/>
    <property type="match status" value="1"/>
</dbReference>
<reference evidence="6" key="1">
    <citation type="submission" date="2020-11" db="EMBL/GenBank/DDBJ databases">
        <authorList>
            <person name="Tran Van P."/>
        </authorList>
    </citation>
    <scope>NUCLEOTIDE SEQUENCE</scope>
</reference>
<dbReference type="PRINTS" id="PR00320">
    <property type="entry name" value="GPROTEINBRPT"/>
</dbReference>
<protein>
    <recommendedName>
        <fullName evidence="5">F-box domain-containing protein</fullName>
    </recommendedName>
</protein>
<dbReference type="InterPro" id="IPR036322">
    <property type="entry name" value="WD40_repeat_dom_sf"/>
</dbReference>
<dbReference type="PROSITE" id="PS50082">
    <property type="entry name" value="WD_REPEATS_2"/>
    <property type="match status" value="7"/>
</dbReference>
<organism evidence="6">
    <name type="scientific">Notodromas monacha</name>
    <dbReference type="NCBI Taxonomy" id="399045"/>
    <lineage>
        <taxon>Eukaryota</taxon>
        <taxon>Metazoa</taxon>
        <taxon>Ecdysozoa</taxon>
        <taxon>Arthropoda</taxon>
        <taxon>Crustacea</taxon>
        <taxon>Oligostraca</taxon>
        <taxon>Ostracoda</taxon>
        <taxon>Podocopa</taxon>
        <taxon>Podocopida</taxon>
        <taxon>Cypridocopina</taxon>
        <taxon>Cypridoidea</taxon>
        <taxon>Cyprididae</taxon>
        <taxon>Notodromas</taxon>
    </lineage>
</organism>
<dbReference type="InterPro" id="IPR020472">
    <property type="entry name" value="WD40_PAC1"/>
</dbReference>
<evidence type="ECO:0000256" key="1">
    <source>
        <dbReference type="ARBA" id="ARBA00022574"/>
    </source>
</evidence>
<dbReference type="SMART" id="SM00256">
    <property type="entry name" value="FBOX"/>
    <property type="match status" value="1"/>
</dbReference>
<feature type="domain" description="F-box" evidence="5">
    <location>
        <begin position="135"/>
        <end position="181"/>
    </location>
</feature>
<accession>A0A7R9GIW4</accession>
<feature type="repeat" description="WD" evidence="3">
    <location>
        <begin position="353"/>
        <end position="394"/>
    </location>
</feature>
<evidence type="ECO:0000256" key="4">
    <source>
        <dbReference type="SAM" id="MobiDB-lite"/>
    </source>
</evidence>
<dbReference type="OrthoDB" id="19711at2759"/>
<feature type="repeat" description="WD" evidence="3">
    <location>
        <begin position="445"/>
        <end position="484"/>
    </location>
</feature>
<dbReference type="Pfam" id="PF00400">
    <property type="entry name" value="WD40"/>
    <property type="match status" value="7"/>
</dbReference>
<dbReference type="SUPFAM" id="SSF50978">
    <property type="entry name" value="WD40 repeat-like"/>
    <property type="match status" value="1"/>
</dbReference>
<keyword evidence="2" id="KW-0677">Repeat</keyword>
<evidence type="ECO:0000259" key="5">
    <source>
        <dbReference type="PROSITE" id="PS50181"/>
    </source>
</evidence>
<dbReference type="PANTHER" id="PTHR44436">
    <property type="entry name" value="F-BOX/WD REPEAT-CONTAINING PROTEIN 2"/>
    <property type="match status" value="1"/>
</dbReference>
<evidence type="ECO:0000256" key="3">
    <source>
        <dbReference type="PROSITE-ProRule" id="PRU00221"/>
    </source>
</evidence>